<dbReference type="InterPro" id="IPR002941">
    <property type="entry name" value="DNA_methylase_N4/N6"/>
</dbReference>
<sequence length="333" mass="36478">MTAIVMCADARALPLADESVDLIVTSPPYYGLRSYTNGGRHYDGQIGAEPTPAAYIDALIEATRDWLRVLKPVGSLWVNLGDAYVGGGRGGNLGGHLTGGSHTKTASTPHGTSKYPAKTLLGLPWRYAIRCLDDLGLILRAEVIWSKPNAMPESMTDRVRRSHETWLHFVQHQRYFAAIDGIREPASNYSRPNGAGRQARGGQKPRKMLDTCNPLGRLPGSVWEIATQPLHIPAELNITHHAAFPLEWPRRLIIAWCPPSGTVLDPFGGTGTTALVADVLGRTGISVDASADYCRLARWRTTDPNERARARRAPRPPQQLPGQMPLFELEDAK</sequence>
<reference evidence="11 12" key="1">
    <citation type="journal article" date="2009" name="Stand. Genomic Sci.">
        <title>Complete genome sequence of Stackebrandtia nassauensis type strain (LLR-40K-21).</title>
        <authorList>
            <person name="Munk C."/>
            <person name="Lapidus A."/>
            <person name="Copeland A."/>
            <person name="Jando M."/>
            <person name="Mayilraj S."/>
            <person name="Glavina Del Rio T."/>
            <person name="Nolan M."/>
            <person name="Chen F."/>
            <person name="Lucas S."/>
            <person name="Tice H."/>
            <person name="Cheng J.F."/>
            <person name="Han C."/>
            <person name="Detter J.C."/>
            <person name="Bruce D."/>
            <person name="Goodwin L."/>
            <person name="Chain P."/>
            <person name="Pitluck S."/>
            <person name="Goker M."/>
            <person name="Ovchinikova G."/>
            <person name="Pati A."/>
            <person name="Ivanova N."/>
            <person name="Mavromatis K."/>
            <person name="Chen A."/>
            <person name="Palaniappan K."/>
            <person name="Land M."/>
            <person name="Hauser L."/>
            <person name="Chang Y.J."/>
            <person name="Jeffries C.D."/>
            <person name="Bristow J."/>
            <person name="Eisen J.A."/>
            <person name="Markowitz V."/>
            <person name="Hugenholtz P."/>
            <person name="Kyrpides N.C."/>
            <person name="Klenk H.P."/>
        </authorList>
    </citation>
    <scope>NUCLEOTIDE SEQUENCE [LARGE SCALE GENOMIC DNA]</scope>
    <source>
        <strain evidence="12">DSM 44728 / CIP 108903 / NRRL B-16338 / NBRC 102104 / LLR-40K-21</strain>
    </source>
</reference>
<dbReference type="EMBL" id="CP001778">
    <property type="protein sequence ID" value="ADD45889.1"/>
    <property type="molecule type" value="Genomic_DNA"/>
</dbReference>
<comment type="catalytic activity">
    <reaction evidence="7">
        <text>a 2'-deoxycytidine in DNA + S-adenosyl-L-methionine = an N(4)-methyl-2'-deoxycytidine in DNA + S-adenosyl-L-homocysteine + H(+)</text>
        <dbReference type="Rhea" id="RHEA:16857"/>
        <dbReference type="Rhea" id="RHEA-COMP:11369"/>
        <dbReference type="Rhea" id="RHEA-COMP:13674"/>
        <dbReference type="ChEBI" id="CHEBI:15378"/>
        <dbReference type="ChEBI" id="CHEBI:57856"/>
        <dbReference type="ChEBI" id="CHEBI:59789"/>
        <dbReference type="ChEBI" id="CHEBI:85452"/>
        <dbReference type="ChEBI" id="CHEBI:137933"/>
        <dbReference type="EC" id="2.1.1.113"/>
    </reaction>
</comment>
<keyword evidence="5" id="KW-0680">Restriction system</keyword>
<evidence type="ECO:0000256" key="7">
    <source>
        <dbReference type="ARBA" id="ARBA00049120"/>
    </source>
</evidence>
<evidence type="ECO:0000256" key="4">
    <source>
        <dbReference type="ARBA" id="ARBA00022691"/>
    </source>
</evidence>
<evidence type="ECO:0000259" key="10">
    <source>
        <dbReference type="Pfam" id="PF01555"/>
    </source>
</evidence>
<feature type="region of interest" description="Disordered" evidence="9">
    <location>
        <begin position="304"/>
        <end position="333"/>
    </location>
</feature>
<evidence type="ECO:0000256" key="9">
    <source>
        <dbReference type="SAM" id="MobiDB-lite"/>
    </source>
</evidence>
<accession>D3Q404</accession>
<dbReference type="STRING" id="446470.Snas_6269"/>
<dbReference type="OrthoDB" id="9773060at2"/>
<dbReference type="Proteomes" id="UP000000844">
    <property type="component" value="Chromosome"/>
</dbReference>
<dbReference type="EC" id="2.1.1.-" evidence="8"/>
<keyword evidence="3" id="KW-0808">Transferase</keyword>
<evidence type="ECO:0000256" key="2">
    <source>
        <dbReference type="ARBA" id="ARBA00022603"/>
    </source>
</evidence>
<evidence type="ECO:0000313" key="12">
    <source>
        <dbReference type="Proteomes" id="UP000000844"/>
    </source>
</evidence>
<dbReference type="PROSITE" id="PS00093">
    <property type="entry name" value="N4_MTASE"/>
    <property type="match status" value="1"/>
</dbReference>
<dbReference type="RefSeq" id="WP_013021460.1">
    <property type="nucleotide sequence ID" value="NC_013947.1"/>
</dbReference>
<keyword evidence="2 11" id="KW-0489">Methyltransferase</keyword>
<dbReference type="eggNOG" id="COG0863">
    <property type="taxonomic scope" value="Bacteria"/>
</dbReference>
<dbReference type="PRINTS" id="PR00508">
    <property type="entry name" value="S21N4MTFRASE"/>
</dbReference>
<dbReference type="KEGG" id="sna:Snas_6269"/>
<evidence type="ECO:0000256" key="8">
    <source>
        <dbReference type="RuleBase" id="RU362026"/>
    </source>
</evidence>
<dbReference type="GO" id="GO:0015667">
    <property type="term" value="F:site-specific DNA-methyltransferase (cytosine-N4-specific) activity"/>
    <property type="evidence" value="ECO:0007669"/>
    <property type="project" value="UniProtKB-EC"/>
</dbReference>
<dbReference type="InterPro" id="IPR017985">
    <property type="entry name" value="MeTrfase_CN4_CS"/>
</dbReference>
<keyword evidence="4" id="KW-0949">S-adenosyl-L-methionine</keyword>
<evidence type="ECO:0000256" key="3">
    <source>
        <dbReference type="ARBA" id="ARBA00022679"/>
    </source>
</evidence>
<organism evidence="11 12">
    <name type="scientific">Stackebrandtia nassauensis (strain DSM 44728 / CIP 108903 / NRRL B-16338 / NBRC 102104 / LLR-40K-21)</name>
    <dbReference type="NCBI Taxonomy" id="446470"/>
    <lineage>
        <taxon>Bacteria</taxon>
        <taxon>Bacillati</taxon>
        <taxon>Actinomycetota</taxon>
        <taxon>Actinomycetes</taxon>
        <taxon>Glycomycetales</taxon>
        <taxon>Glycomycetaceae</taxon>
        <taxon>Stackebrandtia</taxon>
    </lineage>
</organism>
<dbReference type="GO" id="GO:0008170">
    <property type="term" value="F:N-methyltransferase activity"/>
    <property type="evidence" value="ECO:0007669"/>
    <property type="project" value="InterPro"/>
</dbReference>
<evidence type="ECO:0000256" key="6">
    <source>
        <dbReference type="ARBA" id="ARBA00023125"/>
    </source>
</evidence>
<feature type="region of interest" description="Disordered" evidence="9">
    <location>
        <begin position="187"/>
        <end position="207"/>
    </location>
</feature>
<dbReference type="InterPro" id="IPR001091">
    <property type="entry name" value="RM_Methyltransferase"/>
</dbReference>
<dbReference type="GO" id="GO:0032259">
    <property type="term" value="P:methylation"/>
    <property type="evidence" value="ECO:0007669"/>
    <property type="project" value="UniProtKB-KW"/>
</dbReference>
<dbReference type="AlphaFoldDB" id="D3Q404"/>
<dbReference type="GO" id="GO:0003677">
    <property type="term" value="F:DNA binding"/>
    <property type="evidence" value="ECO:0007669"/>
    <property type="project" value="UniProtKB-KW"/>
</dbReference>
<evidence type="ECO:0000313" key="11">
    <source>
        <dbReference type="EMBL" id="ADD45889.1"/>
    </source>
</evidence>
<name>D3Q404_STANL</name>
<proteinExistence type="inferred from homology"/>
<feature type="domain" description="DNA methylase N-4/N-6" evidence="10">
    <location>
        <begin position="20"/>
        <end position="297"/>
    </location>
</feature>
<evidence type="ECO:0000256" key="5">
    <source>
        <dbReference type="ARBA" id="ARBA00022747"/>
    </source>
</evidence>
<comment type="similarity">
    <text evidence="1">Belongs to the N(4)/N(6)-methyltransferase family. N(4) subfamily.</text>
</comment>
<dbReference type="SUPFAM" id="SSF53335">
    <property type="entry name" value="S-adenosyl-L-methionine-dependent methyltransferases"/>
    <property type="match status" value="1"/>
</dbReference>
<keyword evidence="6" id="KW-0238">DNA-binding</keyword>
<dbReference type="REBASE" id="24812">
    <property type="entry name" value="M2.SnaDORF6268P"/>
</dbReference>
<dbReference type="InterPro" id="IPR029063">
    <property type="entry name" value="SAM-dependent_MTases_sf"/>
</dbReference>
<dbReference type="HOGENOM" id="CLU_024927_2_0_11"/>
<protein>
    <recommendedName>
        <fullName evidence="8">Methyltransferase</fullName>
        <ecNumber evidence="8">2.1.1.-</ecNumber>
    </recommendedName>
</protein>
<gene>
    <name evidence="11" type="ordered locus">Snas_6269</name>
</gene>
<dbReference type="Pfam" id="PF01555">
    <property type="entry name" value="N6_N4_Mtase"/>
    <property type="match status" value="1"/>
</dbReference>
<evidence type="ECO:0000256" key="1">
    <source>
        <dbReference type="ARBA" id="ARBA00010203"/>
    </source>
</evidence>
<keyword evidence="12" id="KW-1185">Reference proteome</keyword>
<dbReference type="Gene3D" id="3.40.50.150">
    <property type="entry name" value="Vaccinia Virus protein VP39"/>
    <property type="match status" value="1"/>
</dbReference>
<dbReference type="GO" id="GO:0009307">
    <property type="term" value="P:DNA restriction-modification system"/>
    <property type="evidence" value="ECO:0007669"/>
    <property type="project" value="UniProtKB-KW"/>
</dbReference>